<organism evidence="1 2">
    <name type="scientific">Vaccinium darrowii</name>
    <dbReference type="NCBI Taxonomy" id="229202"/>
    <lineage>
        <taxon>Eukaryota</taxon>
        <taxon>Viridiplantae</taxon>
        <taxon>Streptophyta</taxon>
        <taxon>Embryophyta</taxon>
        <taxon>Tracheophyta</taxon>
        <taxon>Spermatophyta</taxon>
        <taxon>Magnoliopsida</taxon>
        <taxon>eudicotyledons</taxon>
        <taxon>Gunneridae</taxon>
        <taxon>Pentapetalae</taxon>
        <taxon>asterids</taxon>
        <taxon>Ericales</taxon>
        <taxon>Ericaceae</taxon>
        <taxon>Vaccinioideae</taxon>
        <taxon>Vaccinieae</taxon>
        <taxon>Vaccinium</taxon>
    </lineage>
</organism>
<reference evidence="1 2" key="1">
    <citation type="journal article" date="2021" name="Hortic Res">
        <title>High-quality reference genome and annotation aids understanding of berry development for evergreen blueberry (Vaccinium darrowii).</title>
        <authorList>
            <person name="Yu J."/>
            <person name="Hulse-Kemp A.M."/>
            <person name="Babiker E."/>
            <person name="Staton M."/>
        </authorList>
    </citation>
    <scope>NUCLEOTIDE SEQUENCE [LARGE SCALE GENOMIC DNA]</scope>
    <source>
        <strain evidence="2">cv. NJ 8807/NJ 8810</strain>
        <tissue evidence="1">Young leaf</tissue>
    </source>
</reference>
<gene>
    <name evidence="1" type="ORF">Vadar_019041</name>
</gene>
<name>A0ACB7YMT8_9ERIC</name>
<evidence type="ECO:0000313" key="1">
    <source>
        <dbReference type="EMBL" id="KAH7854916.1"/>
    </source>
</evidence>
<protein>
    <submittedName>
        <fullName evidence="1">Uncharacterized protein</fullName>
    </submittedName>
</protein>
<keyword evidence="2" id="KW-1185">Reference proteome</keyword>
<dbReference type="Proteomes" id="UP000828048">
    <property type="component" value="Chromosome 11"/>
</dbReference>
<comment type="caution">
    <text evidence="1">The sequence shown here is derived from an EMBL/GenBank/DDBJ whole genome shotgun (WGS) entry which is preliminary data.</text>
</comment>
<accession>A0ACB7YMT8</accession>
<sequence>MFESGNDVAPNPASEKPQFPEGLRVLAVDDNVVCLKVIAALLIKCRFVATVTTKATEALEMLRKNKESYDIVITDVEMPDMNGFKLLEIVGLEMDMPVIMMSASDDTKTVMKGIKHGARDYLTKPVRLADVKTIWKHVIKKNVHDPLKLGNIEEKKDEHPEHSKAKKQRGTKGKEEETNAQCDAATYRNKKPRLIWSKELHYKFVDVFQQIGREQGIDKAVPKKILERMNDPRLTRENVASHLQKFRNTLKREGVKLAKMNEDNEKNNAVLSKAIVHLPNPTTVSTGIPSFGTQSQTFGAFRANNRRPLYYNPANQHNILLQQNVIPRPVADQKCSNMHIPAPIFSQNSCSETELDWMRFHSNIPRTNMVNNHSTDSTSHFPGFSTGPTTMPNVSYSCPPSGAFNLAGVPLHGSTQLNHIPQPESQVQSSTYGQYEGTNLVNFNGRGETNGHFLQHPFENPESESSGVYNNYNYPDDDLSYIIRQFSSNPPPRL</sequence>
<proteinExistence type="predicted"/>
<dbReference type="EMBL" id="CM037161">
    <property type="protein sequence ID" value="KAH7854916.1"/>
    <property type="molecule type" value="Genomic_DNA"/>
</dbReference>
<evidence type="ECO:0000313" key="2">
    <source>
        <dbReference type="Proteomes" id="UP000828048"/>
    </source>
</evidence>